<feature type="chain" id="PRO_5020957857" description="Protein transport protein SEC23" evidence="2">
    <location>
        <begin position="20"/>
        <end position="185"/>
    </location>
</feature>
<reference evidence="5" key="2">
    <citation type="submission" date="2019-05" db="EMBL/GenBank/DDBJ databases">
        <title>Unravelling the molecular evolution of spider venoms.</title>
        <authorList>
            <person name="Pineda S."/>
        </authorList>
    </citation>
    <scope>NUCLEOTIDE SEQUENCE</scope>
</reference>
<dbReference type="FunFam" id="2.60.40.1670:FF:000006">
    <property type="entry name" value="Protein transport protein SEC23"/>
    <property type="match status" value="1"/>
</dbReference>
<dbReference type="GO" id="GO:0046872">
    <property type="term" value="F:metal ion binding"/>
    <property type="evidence" value="ECO:0007669"/>
    <property type="project" value="UniProtKB-KW"/>
</dbReference>
<dbReference type="PANTHER" id="PTHR11141:SF0">
    <property type="entry name" value="PROTEIN TRANSPORT PROTEIN SEC23"/>
    <property type="match status" value="1"/>
</dbReference>
<keyword evidence="1" id="KW-0968">Cytoplasmic vesicle</keyword>
<dbReference type="Gene3D" id="2.60.40.1670">
    <property type="entry name" value="beta-sandwich domain of Sec23/24"/>
    <property type="match status" value="1"/>
</dbReference>
<organism evidence="5">
    <name type="scientific">Deinopis subrufa</name>
    <name type="common">Rufous net-casting spider</name>
    <dbReference type="NCBI Taxonomy" id="1905329"/>
    <lineage>
        <taxon>Eukaryota</taxon>
        <taxon>Metazoa</taxon>
        <taxon>Ecdysozoa</taxon>
        <taxon>Arthropoda</taxon>
        <taxon>Chelicerata</taxon>
        <taxon>Arachnida</taxon>
        <taxon>Araneae</taxon>
        <taxon>Araneomorphae</taxon>
        <taxon>Entelegynae</taxon>
        <taxon>Deinopoidea</taxon>
        <taxon>Deinopidae</taxon>
        <taxon>Deinopis</taxon>
    </lineage>
</organism>
<dbReference type="InterPro" id="IPR006896">
    <property type="entry name" value="Sec23/24_trunk_dom"/>
</dbReference>
<evidence type="ECO:0000313" key="5">
    <source>
        <dbReference type="EMBL" id="SNX37808.1"/>
    </source>
</evidence>
<dbReference type="Pfam" id="PF08033">
    <property type="entry name" value="Sec23_BS"/>
    <property type="match status" value="1"/>
</dbReference>
<keyword evidence="1" id="KW-0963">Cytoplasm</keyword>
<feature type="signal peptide" evidence="2">
    <location>
        <begin position="1"/>
        <end position="19"/>
    </location>
</feature>
<keyword evidence="1" id="KW-0479">Metal-binding</keyword>
<name>A0A4Q8KD90_DEISU</name>
<keyword evidence="2" id="KW-0732">Signal</keyword>
<dbReference type="GO" id="GO:0006886">
    <property type="term" value="P:intracellular protein transport"/>
    <property type="evidence" value="ECO:0007669"/>
    <property type="project" value="InterPro"/>
</dbReference>
<dbReference type="GO" id="GO:0030127">
    <property type="term" value="C:COPII vesicle coat"/>
    <property type="evidence" value="ECO:0007669"/>
    <property type="project" value="InterPro"/>
</dbReference>
<accession>A0A4Q8KD90</accession>
<keyword evidence="1" id="KW-0931">ER-Golgi transport</keyword>
<dbReference type="GO" id="GO:0090110">
    <property type="term" value="P:COPII-coated vesicle cargo loading"/>
    <property type="evidence" value="ECO:0007669"/>
    <property type="project" value="TreeGrafter"/>
</dbReference>
<reference evidence="5" key="1">
    <citation type="submission" date="2017-05" db="EMBL/GenBank/DDBJ databases">
        <authorList>
            <person name="QRISCLOUD D."/>
        </authorList>
    </citation>
    <scope>NUCLEOTIDE SEQUENCE</scope>
</reference>
<evidence type="ECO:0000256" key="2">
    <source>
        <dbReference type="SAM" id="SignalP"/>
    </source>
</evidence>
<proteinExistence type="inferred from homology"/>
<dbReference type="SUPFAM" id="SSF81995">
    <property type="entry name" value="beta-sandwich domain of Sec23/24"/>
    <property type="match status" value="1"/>
</dbReference>
<keyword evidence="1" id="KW-0813">Transport</keyword>
<keyword evidence="1" id="KW-0862">Zinc</keyword>
<sequence length="185" mass="20327">MKVWLVELLLMAILFDIYSCALDQTGLHEMKYCPNFTGGFIVMGDSFNSSLFKQTFQRVFAKDPKGEFKMAFGAALEIKTSRELKVSGAIGSCISLHSKSNSVSDTEVGIGGTSQWKFCGINPGNTVGIFFEIVNQHNAPIPQGGRGCIQFITQYQHSSGVHTCTVPLLRNLLQHPCRLSLQLCS</sequence>
<dbReference type="EMBL" id="HAHH01000884">
    <property type="protein sequence ID" value="SNX37808.1"/>
    <property type="molecule type" value="Transcribed_RNA"/>
</dbReference>
<comment type="similarity">
    <text evidence="1">Belongs to the SEC23/SEC24 family. SEC23 subfamily.</text>
</comment>
<dbReference type="InterPro" id="IPR012990">
    <property type="entry name" value="Beta-sandwich_Sec23_24"/>
</dbReference>
<feature type="domain" description="Sec23/Sec24 beta-sandwich" evidence="4">
    <location>
        <begin position="71"/>
        <end position="162"/>
    </location>
</feature>
<comment type="subcellular location">
    <subcellularLocation>
        <location evidence="1">Cytoplasmic vesicle</location>
        <location evidence="1">COPII-coated vesicle membrane</location>
        <topology evidence="1">Peripheral membrane protein</topology>
        <orientation evidence="1">Cytoplasmic side</orientation>
    </subcellularLocation>
    <subcellularLocation>
        <location evidence="1">Endoplasmic reticulum membrane</location>
        <topology evidence="1">Peripheral membrane protein</topology>
        <orientation evidence="1">Cytoplasmic side</orientation>
    </subcellularLocation>
</comment>
<dbReference type="GO" id="GO:0005789">
    <property type="term" value="C:endoplasmic reticulum membrane"/>
    <property type="evidence" value="ECO:0007669"/>
    <property type="project" value="UniProtKB-SubCell"/>
</dbReference>
<comment type="function">
    <text evidence="1">Component of the coat protein complex II (COPII) which promotes the formation of transport vesicles from the endoplasmic reticulum (ER). The coat has two main functions, the physical deformation of the endoplasmic reticulum membrane into vesicles and the selection of cargo molecules.</text>
</comment>
<dbReference type="InterPro" id="IPR036465">
    <property type="entry name" value="vWFA_dom_sf"/>
</dbReference>
<keyword evidence="1" id="KW-0256">Endoplasmic reticulum</keyword>
<evidence type="ECO:0000256" key="1">
    <source>
        <dbReference type="RuleBase" id="RU365030"/>
    </source>
</evidence>
<dbReference type="InterPro" id="IPR037364">
    <property type="entry name" value="Sec23"/>
</dbReference>
<dbReference type="GO" id="GO:0005096">
    <property type="term" value="F:GTPase activator activity"/>
    <property type="evidence" value="ECO:0007669"/>
    <property type="project" value="TreeGrafter"/>
</dbReference>
<dbReference type="GO" id="GO:0070971">
    <property type="term" value="C:endoplasmic reticulum exit site"/>
    <property type="evidence" value="ECO:0007669"/>
    <property type="project" value="TreeGrafter"/>
</dbReference>
<evidence type="ECO:0000259" key="3">
    <source>
        <dbReference type="Pfam" id="PF04811"/>
    </source>
</evidence>
<feature type="domain" description="Sec23/Sec24 trunk" evidence="3">
    <location>
        <begin position="13"/>
        <end position="60"/>
    </location>
</feature>
<dbReference type="SUPFAM" id="SSF53300">
    <property type="entry name" value="vWA-like"/>
    <property type="match status" value="1"/>
</dbReference>
<dbReference type="AlphaFoldDB" id="A0A4Q8KD90"/>
<protein>
    <recommendedName>
        <fullName evidence="1">Protein transport protein SEC23</fullName>
    </recommendedName>
</protein>
<keyword evidence="1" id="KW-0472">Membrane</keyword>
<dbReference type="PANTHER" id="PTHR11141">
    <property type="entry name" value="PROTEIN TRANSPORT PROTEIN SEC23"/>
    <property type="match status" value="1"/>
</dbReference>
<dbReference type="Gene3D" id="3.40.50.410">
    <property type="entry name" value="von Willebrand factor, type A domain"/>
    <property type="match status" value="1"/>
</dbReference>
<evidence type="ECO:0000259" key="4">
    <source>
        <dbReference type="Pfam" id="PF08033"/>
    </source>
</evidence>
<keyword evidence="1" id="KW-0653">Protein transport</keyword>
<dbReference type="Pfam" id="PF04811">
    <property type="entry name" value="Sec23_trunk"/>
    <property type="match status" value="1"/>
</dbReference>